<name>A0AAV7EV81_ARIFI</name>
<feature type="domain" description="Replication factor A C-terminal" evidence="6">
    <location>
        <begin position="138"/>
        <end position="201"/>
    </location>
</feature>
<proteinExistence type="inferred from homology"/>
<evidence type="ECO:0000256" key="5">
    <source>
        <dbReference type="ARBA" id="ARBA00023125"/>
    </source>
</evidence>
<keyword evidence="2" id="KW-0479">Metal-binding</keyword>
<dbReference type="GO" id="GO:0008270">
    <property type="term" value="F:zinc ion binding"/>
    <property type="evidence" value="ECO:0007669"/>
    <property type="project" value="UniProtKB-KW"/>
</dbReference>
<dbReference type="CDD" id="cd04476">
    <property type="entry name" value="RPA1_DBD_C"/>
    <property type="match status" value="1"/>
</dbReference>
<evidence type="ECO:0000256" key="3">
    <source>
        <dbReference type="ARBA" id="ARBA00022771"/>
    </source>
</evidence>
<reference evidence="7 8" key="1">
    <citation type="submission" date="2021-07" db="EMBL/GenBank/DDBJ databases">
        <title>The Aristolochia fimbriata genome: insights into angiosperm evolution, floral development and chemical biosynthesis.</title>
        <authorList>
            <person name="Jiao Y."/>
        </authorList>
    </citation>
    <scope>NUCLEOTIDE SEQUENCE [LARGE SCALE GENOMIC DNA]</scope>
    <source>
        <strain evidence="7">IBCAS-2021</strain>
        <tissue evidence="7">Leaf</tissue>
    </source>
</reference>
<dbReference type="GO" id="GO:0003677">
    <property type="term" value="F:DNA binding"/>
    <property type="evidence" value="ECO:0007669"/>
    <property type="project" value="UniProtKB-KW"/>
</dbReference>
<dbReference type="InterPro" id="IPR012340">
    <property type="entry name" value="NA-bd_OB-fold"/>
</dbReference>
<dbReference type="SUPFAM" id="SSF50249">
    <property type="entry name" value="Nucleic acid-binding proteins"/>
    <property type="match status" value="1"/>
</dbReference>
<dbReference type="InterPro" id="IPR013955">
    <property type="entry name" value="Rep_factor-A_C"/>
</dbReference>
<dbReference type="AlphaFoldDB" id="A0AAV7EV81"/>
<dbReference type="Pfam" id="PF08646">
    <property type="entry name" value="Rep_fac-A_C"/>
    <property type="match status" value="1"/>
</dbReference>
<protein>
    <recommendedName>
        <fullName evidence="6">Replication factor A C-terminal domain-containing protein</fullName>
    </recommendedName>
</protein>
<dbReference type="Proteomes" id="UP000825729">
    <property type="component" value="Unassembled WGS sequence"/>
</dbReference>
<dbReference type="Gene3D" id="2.40.50.140">
    <property type="entry name" value="Nucleic acid-binding proteins"/>
    <property type="match status" value="1"/>
</dbReference>
<evidence type="ECO:0000313" key="7">
    <source>
        <dbReference type="EMBL" id="KAG9451542.1"/>
    </source>
</evidence>
<evidence type="ECO:0000256" key="2">
    <source>
        <dbReference type="ARBA" id="ARBA00022723"/>
    </source>
</evidence>
<evidence type="ECO:0000259" key="6">
    <source>
        <dbReference type="Pfam" id="PF08646"/>
    </source>
</evidence>
<keyword evidence="3" id="KW-0863">Zinc-finger</keyword>
<organism evidence="7 8">
    <name type="scientific">Aristolochia fimbriata</name>
    <name type="common">White veined hardy Dutchman's pipe vine</name>
    <dbReference type="NCBI Taxonomy" id="158543"/>
    <lineage>
        <taxon>Eukaryota</taxon>
        <taxon>Viridiplantae</taxon>
        <taxon>Streptophyta</taxon>
        <taxon>Embryophyta</taxon>
        <taxon>Tracheophyta</taxon>
        <taxon>Spermatophyta</taxon>
        <taxon>Magnoliopsida</taxon>
        <taxon>Magnoliidae</taxon>
        <taxon>Piperales</taxon>
        <taxon>Aristolochiaceae</taxon>
        <taxon>Aristolochia</taxon>
    </lineage>
</organism>
<sequence>MSWYFHASNFCLPFPSMTIYSVLQSLKSHNYIFIRAIFFQLKYSHNDFAGICIAKSKHGKPQASGSEEWEIFLESTSTIEPCMEEDHRIPKQNFNFQGFLLLNITFLLPGEDSSGLGRVDIRKTVAQIKDEGLGRSEKTDRFCYEACPLLVGDRQCNKKVTNNGDGRWQSEMCDQSFPLCDYRYLLQLQIQDHTGLTWVTA</sequence>
<keyword evidence="4" id="KW-0862">Zinc</keyword>
<comment type="caution">
    <text evidence="7">The sequence shown here is derived from an EMBL/GenBank/DDBJ whole genome shotgun (WGS) entry which is preliminary data.</text>
</comment>
<dbReference type="InterPro" id="IPR047192">
    <property type="entry name" value="Euk_RPA1_DBD_C"/>
</dbReference>
<evidence type="ECO:0000256" key="4">
    <source>
        <dbReference type="ARBA" id="ARBA00022833"/>
    </source>
</evidence>
<accession>A0AAV7EV81</accession>
<dbReference type="EMBL" id="JAINDJ010000004">
    <property type="protein sequence ID" value="KAG9451542.1"/>
    <property type="molecule type" value="Genomic_DNA"/>
</dbReference>
<keyword evidence="8" id="KW-1185">Reference proteome</keyword>
<comment type="similarity">
    <text evidence="1">Belongs to the replication factor A protein 1 family.</text>
</comment>
<keyword evidence="5" id="KW-0238">DNA-binding</keyword>
<gene>
    <name evidence="7" type="ORF">H6P81_011507</name>
</gene>
<evidence type="ECO:0000256" key="1">
    <source>
        <dbReference type="ARBA" id="ARBA00005690"/>
    </source>
</evidence>
<evidence type="ECO:0000313" key="8">
    <source>
        <dbReference type="Proteomes" id="UP000825729"/>
    </source>
</evidence>